<name>A0A8J1UBX6_OWEFU</name>
<evidence type="ECO:0000313" key="2">
    <source>
        <dbReference type="Proteomes" id="UP000749559"/>
    </source>
</evidence>
<keyword evidence="2" id="KW-1185">Reference proteome</keyword>
<dbReference type="InterPro" id="IPR014784">
    <property type="entry name" value="Cu2_ascorb_mOase-like_C"/>
</dbReference>
<dbReference type="PANTHER" id="PTHR39319">
    <property type="entry name" value="SI:DKEY-256H2.1"/>
    <property type="match status" value="1"/>
</dbReference>
<evidence type="ECO:0000313" key="1">
    <source>
        <dbReference type="EMBL" id="CAH1773878.1"/>
    </source>
</evidence>
<dbReference type="SMART" id="SM01290">
    <property type="entry name" value="N-glycanase_N"/>
    <property type="match status" value="1"/>
</dbReference>
<dbReference type="Gene3D" id="3.50.30.30">
    <property type="match status" value="1"/>
</dbReference>
<dbReference type="Pfam" id="PF09113">
    <property type="entry name" value="N-glycanase_C"/>
    <property type="match status" value="1"/>
</dbReference>
<sequence length="744" mass="84028">MEVKKRNGISCFSNIIYKILVLYILTLCLSNTNGYVNVLNHRKNDILTDQPQHYNDHRETPNRLHFVGFDMNNKKRQVAEENMTFEQKMVDRIKYVNFRDAAPYNFNPGDPALSFSIYTTTALDIGLSGSNLVYPGPMINRTTPILFNFKDSRSGFLEVLWGTDAITYLLENGPSNTHYFFIFNDYSPFESLESAILNAKSKLHGVGKNLVLNNRIDKDVLFQIYGRIHFVTLNTYQLGNWIPALVKLWACQDHNCGYYQLKITSEDEKVTGPENIVKRIDGRYDWLPSPLSKVKSDSIPGVYVGFGCNKTDKVKNMIAIVDKAWGDCTQFNIMETMQASGAVAVIVMQGKNEGLEELDCYGNKCGSIGIPGTIIPYVSFLTIGQKVNVTYQTTPSDNFFFGIDGEGNLAEVGWFLYPSFSFLVYQAQWFNYVTELKKNLSEKALVINVCNHTMMQGKGVSIKLDLPPAKELQQYSKFELDLALSCPGHLDTDCPHWDHTVNLYACCLPGCVVGDGVELGRWITPFRRRIGRWLTDISPLLPLIAGNTCVFTLKTAPWAMTWVPSLNLRFTGKTAKGDLYADSIFNLYGPTSYTFDKNYNKDFPIRTFEVPPDTKKTVLVSVITGHGSDNNGCGEFCISSHHFVVNFQHTYNRSFDNAGDQLGCAKEVPRGVEPNEHGTWLYGRGGWCDGQEVSPWNVDISKHVNNFTPNNITYYGWFNGTDPNPTQNPGVMIYQAYVVFYKML</sequence>
<dbReference type="PANTHER" id="PTHR39319:SF1">
    <property type="entry name" value="SI:DKEY-256H2.1"/>
    <property type="match status" value="1"/>
</dbReference>
<dbReference type="Gene3D" id="2.60.120.230">
    <property type="match status" value="2"/>
</dbReference>
<accession>A0A8J1UBX6</accession>
<dbReference type="EMBL" id="CAIIXF020000001">
    <property type="protein sequence ID" value="CAH1773878.1"/>
    <property type="molecule type" value="Genomic_DNA"/>
</dbReference>
<protein>
    <submittedName>
        <fullName evidence="1">Uncharacterized protein</fullName>
    </submittedName>
</protein>
<dbReference type="SUPFAM" id="SSF49742">
    <property type="entry name" value="PHM/PNGase F"/>
    <property type="match status" value="1"/>
</dbReference>
<comment type="caution">
    <text evidence="1">The sequence shown here is derived from an EMBL/GenBank/DDBJ whole genome shotgun (WGS) entry which is preliminary data.</text>
</comment>
<dbReference type="InterPro" id="IPR008977">
    <property type="entry name" value="PHM/PNGase_F_dom_sf"/>
</dbReference>
<dbReference type="InterPro" id="IPR015197">
    <property type="entry name" value="PngaseF_C"/>
</dbReference>
<dbReference type="InterPro" id="IPR015196">
    <property type="entry name" value="PngaseF_N"/>
</dbReference>
<dbReference type="OrthoDB" id="406745at2759"/>
<dbReference type="Pfam" id="PF09112">
    <property type="entry name" value="N-glycanase_N"/>
    <property type="match status" value="1"/>
</dbReference>
<organism evidence="1 2">
    <name type="scientific">Owenia fusiformis</name>
    <name type="common">Polychaete worm</name>
    <dbReference type="NCBI Taxonomy" id="6347"/>
    <lineage>
        <taxon>Eukaryota</taxon>
        <taxon>Metazoa</taxon>
        <taxon>Spiralia</taxon>
        <taxon>Lophotrochozoa</taxon>
        <taxon>Annelida</taxon>
        <taxon>Polychaeta</taxon>
        <taxon>Sedentaria</taxon>
        <taxon>Canalipalpata</taxon>
        <taxon>Sabellida</taxon>
        <taxon>Oweniida</taxon>
        <taxon>Oweniidae</taxon>
        <taxon>Owenia</taxon>
    </lineage>
</organism>
<reference evidence="1" key="1">
    <citation type="submission" date="2022-03" db="EMBL/GenBank/DDBJ databases">
        <authorList>
            <person name="Martin C."/>
        </authorList>
    </citation>
    <scope>NUCLEOTIDE SEQUENCE</scope>
</reference>
<dbReference type="AlphaFoldDB" id="A0A8J1UBX6"/>
<proteinExistence type="predicted"/>
<gene>
    <name evidence="1" type="ORF">OFUS_LOCUS1413</name>
</gene>
<dbReference type="Proteomes" id="UP000749559">
    <property type="component" value="Unassembled WGS sequence"/>
</dbReference>
<dbReference type="InterPro" id="IPR053251">
    <property type="entry name" value="N-glycanase"/>
</dbReference>
<dbReference type="GO" id="GO:0016715">
    <property type="term" value="F:oxidoreductase activity, acting on paired donors, with incorporation or reduction of molecular oxygen, reduced ascorbate as one donor, and incorporation of one atom of oxygen"/>
    <property type="evidence" value="ECO:0007669"/>
    <property type="project" value="InterPro"/>
</dbReference>